<dbReference type="SUPFAM" id="SSF48452">
    <property type="entry name" value="TPR-like"/>
    <property type="match status" value="1"/>
</dbReference>
<dbReference type="OrthoDB" id="199930at2759"/>
<feature type="repeat" description="TPR" evidence="7">
    <location>
        <begin position="48"/>
        <end position="81"/>
    </location>
</feature>
<keyword evidence="6" id="KW-0143">Chaperone</keyword>
<keyword evidence="10" id="KW-1185">Reference proteome</keyword>
<dbReference type="SUPFAM" id="SSF48371">
    <property type="entry name" value="ARM repeat"/>
    <property type="match status" value="2"/>
</dbReference>
<keyword evidence="7" id="KW-0802">TPR repeat</keyword>
<proteinExistence type="predicted"/>
<dbReference type="FunCoup" id="A0A7M7RHM1">
    <property type="interactions" value="221"/>
</dbReference>
<evidence type="ECO:0000256" key="3">
    <source>
        <dbReference type="ARBA" id="ARBA00022490"/>
    </source>
</evidence>
<dbReference type="Gene3D" id="1.25.10.10">
    <property type="entry name" value="Leucine-rich Repeat Variant"/>
    <property type="match status" value="2"/>
</dbReference>
<reference evidence="9" key="2">
    <citation type="submission" date="2021-01" db="UniProtKB">
        <authorList>
            <consortium name="EnsemblMetazoa"/>
        </authorList>
    </citation>
    <scope>IDENTIFICATION</scope>
</reference>
<dbReference type="Pfam" id="PF11701">
    <property type="entry name" value="UNC45-central"/>
    <property type="match status" value="1"/>
</dbReference>
<protein>
    <recommendedName>
        <fullName evidence="8">UNC-45/Cro1/She4 central domain-containing protein</fullName>
    </recommendedName>
</protein>
<dbReference type="GO" id="GO:0030154">
    <property type="term" value="P:cell differentiation"/>
    <property type="evidence" value="ECO:0007669"/>
    <property type="project" value="UniProtKB-KW"/>
</dbReference>
<sequence length="920" mass="101475">MSDDSNSEALQYKEEGNKFYKDENYDEAIVAYTKALTLGQDLPKSDQAVFYKNRAACHLKLENNEQAAQDAKAALDLNPSDFKAMFRKCQALEALGQIEEAFKSAMQLNHMDPNNKSVQAMLTRMNVLLKEKVKSMTSTNSKVEQMFTIAADESAGLEKRREAANNLIVLAREPAGAERIFGENGVEHMKKLMTLEDTELVVAALRVISCLCGGHRSRATAVIAQLTLTTLAKYIAMDSEVIANAAAGILLTAIQAMLGKDKQEAKHSEEAVVPDYSNEFKALLLFFLGLLTDKSVSGYGRDAVIDMIIKFIPRKEGAGRAMAFLTNGGLHKLMNVAGQVPELKRLRVTSNTRMHASVALDKLYEEMHSDKQRAYYQDMADKFVSEKFSVNSMETNMEVLTAISSLLQGPTEVGQKLLTREGVLQVMIAMAASSDVVHQRVALEAIIYAAGKKEHCTGVLQNGINIMKDLYKSPNDHIKVRALVGLCKLGSAGGTDFSLKPLADGSIVKLAKQVRSFLVNSQKDHDLKKWSAEGLAYLSLDADVKEAIVDDPETLQALMDLSKTSDKTVLYGVVSTFVNLTNCYDVQKPEPQLVELARYAKQHIPEEHPKDATNFIDQRIKKLLKAGIVPALVALSKTESENSRELLSRVYLALVEDIDHRGLVVQQGGAKALVPLAIEGTLEGKTRAAQALAKIGITMNPEVAFPGQRHLEVVRPLVQLLDVQNTGLQNFEALMALTNLASMNDAVRTRIIKETGFSQVENYMLEDHDMIKQAATECMCNLVLNERAFNLHLGDNDRVKLLMLYTGEEDPGLVKAASGTLAILSSHEEVCDKIFKLDAWLELLQGICVNPDKDIQFRGVHIVSSIIESKKENAKKIVETNLLEVLMALTKDDSPENKRIAARAEEALDQAREWGLIQKA</sequence>
<dbReference type="InterPro" id="IPR024660">
    <property type="entry name" value="UCS_central_dom"/>
</dbReference>
<dbReference type="Proteomes" id="UP000007110">
    <property type="component" value="Unassembled WGS sequence"/>
</dbReference>
<name>A0A7M7RHM1_STRPU</name>
<dbReference type="PANTHER" id="PTHR45994:SF1">
    <property type="entry name" value="FI21225P1"/>
    <property type="match status" value="1"/>
</dbReference>
<dbReference type="Gene3D" id="1.25.40.10">
    <property type="entry name" value="Tetratricopeptide repeat domain"/>
    <property type="match status" value="1"/>
</dbReference>
<dbReference type="RefSeq" id="XP_797752.4">
    <property type="nucleotide sequence ID" value="XM_792659.5"/>
</dbReference>
<dbReference type="FunFam" id="1.25.10.10:FF:002079">
    <property type="entry name" value="Uncharacterized protein"/>
    <property type="match status" value="1"/>
</dbReference>
<evidence type="ECO:0000256" key="5">
    <source>
        <dbReference type="ARBA" id="ARBA00022782"/>
    </source>
</evidence>
<keyword evidence="3" id="KW-0963">Cytoplasm</keyword>
<dbReference type="AlphaFoldDB" id="A0A7M7RHM1"/>
<dbReference type="InterPro" id="IPR011990">
    <property type="entry name" value="TPR-like_helical_dom_sf"/>
</dbReference>
<dbReference type="InterPro" id="IPR011989">
    <property type="entry name" value="ARM-like"/>
</dbReference>
<evidence type="ECO:0000256" key="1">
    <source>
        <dbReference type="ARBA" id="ARBA00004556"/>
    </source>
</evidence>
<reference evidence="10" key="1">
    <citation type="submission" date="2015-02" db="EMBL/GenBank/DDBJ databases">
        <title>Genome sequencing for Strongylocentrotus purpuratus.</title>
        <authorList>
            <person name="Murali S."/>
            <person name="Liu Y."/>
            <person name="Vee V."/>
            <person name="English A."/>
            <person name="Wang M."/>
            <person name="Skinner E."/>
            <person name="Han Y."/>
            <person name="Muzny D.M."/>
            <person name="Worley K.C."/>
            <person name="Gibbs R.A."/>
        </authorList>
    </citation>
    <scope>NUCLEOTIDE SEQUENCE</scope>
</reference>
<dbReference type="InterPro" id="IPR016024">
    <property type="entry name" value="ARM-type_fold"/>
</dbReference>
<feature type="domain" description="UNC-45/Cro1/She4 central" evidence="8">
    <location>
        <begin position="305"/>
        <end position="489"/>
    </location>
</feature>
<comment type="subcellular location">
    <subcellularLocation>
        <location evidence="1">Cytoplasm</location>
        <location evidence="1">Perinuclear region</location>
    </subcellularLocation>
</comment>
<dbReference type="PANTHER" id="PTHR45994">
    <property type="entry name" value="FI21225P1"/>
    <property type="match status" value="1"/>
</dbReference>
<dbReference type="FunFam" id="1.25.10.10:FF:000043">
    <property type="entry name" value="Unc-45 myosin chaperone B"/>
    <property type="match status" value="1"/>
</dbReference>
<dbReference type="PROSITE" id="PS50005">
    <property type="entry name" value="TPR"/>
    <property type="match status" value="2"/>
</dbReference>
<dbReference type="GO" id="GO:0007517">
    <property type="term" value="P:muscle organ development"/>
    <property type="evidence" value="ECO:0007669"/>
    <property type="project" value="UniProtKB-KW"/>
</dbReference>
<evidence type="ECO:0000256" key="7">
    <source>
        <dbReference type="PROSITE-ProRule" id="PRU00339"/>
    </source>
</evidence>
<dbReference type="SMART" id="SM00028">
    <property type="entry name" value="TPR"/>
    <property type="match status" value="3"/>
</dbReference>
<evidence type="ECO:0000313" key="9">
    <source>
        <dbReference type="EnsemblMetazoa" id="XP_797752"/>
    </source>
</evidence>
<organism evidence="9 10">
    <name type="scientific">Strongylocentrotus purpuratus</name>
    <name type="common">Purple sea urchin</name>
    <dbReference type="NCBI Taxonomy" id="7668"/>
    <lineage>
        <taxon>Eukaryota</taxon>
        <taxon>Metazoa</taxon>
        <taxon>Echinodermata</taxon>
        <taxon>Eleutherozoa</taxon>
        <taxon>Echinozoa</taxon>
        <taxon>Echinoidea</taxon>
        <taxon>Euechinoidea</taxon>
        <taxon>Echinacea</taxon>
        <taxon>Camarodonta</taxon>
        <taxon>Echinidea</taxon>
        <taxon>Strongylocentrotidae</taxon>
        <taxon>Strongylocentrotus</taxon>
    </lineage>
</organism>
<dbReference type="GeneID" id="593168"/>
<evidence type="ECO:0000259" key="8">
    <source>
        <dbReference type="Pfam" id="PF11701"/>
    </source>
</evidence>
<keyword evidence="4" id="KW-0517">Myogenesis</keyword>
<dbReference type="OMA" id="LDQKHED"/>
<dbReference type="InterPro" id="IPR019734">
    <property type="entry name" value="TPR_rpt"/>
</dbReference>
<dbReference type="GO" id="GO:0048471">
    <property type="term" value="C:perinuclear region of cytoplasm"/>
    <property type="evidence" value="ECO:0007669"/>
    <property type="project" value="UniProtKB-SubCell"/>
</dbReference>
<keyword evidence="5" id="KW-0221">Differentiation</keyword>
<dbReference type="EnsemblMetazoa" id="XM_792659">
    <property type="protein sequence ID" value="XP_797752"/>
    <property type="gene ID" value="LOC593168"/>
</dbReference>
<evidence type="ECO:0000256" key="2">
    <source>
        <dbReference type="ARBA" id="ARBA00022473"/>
    </source>
</evidence>
<dbReference type="GO" id="GO:0005737">
    <property type="term" value="C:cytoplasm"/>
    <property type="evidence" value="ECO:0000318"/>
    <property type="project" value="GO_Central"/>
</dbReference>
<evidence type="ECO:0000313" key="10">
    <source>
        <dbReference type="Proteomes" id="UP000007110"/>
    </source>
</evidence>
<dbReference type="GO" id="GO:0051879">
    <property type="term" value="F:Hsp90 protein binding"/>
    <property type="evidence" value="ECO:0000318"/>
    <property type="project" value="GO_Central"/>
</dbReference>
<feature type="repeat" description="TPR" evidence="7">
    <location>
        <begin position="9"/>
        <end position="42"/>
    </location>
</feature>
<dbReference type="KEGG" id="spu:593168"/>
<accession>A0A7M7RHM1</accession>
<dbReference type="InParanoid" id="A0A7M7RHM1"/>
<evidence type="ECO:0000256" key="4">
    <source>
        <dbReference type="ARBA" id="ARBA00022541"/>
    </source>
</evidence>
<dbReference type="FunFam" id="1.25.40.10:FF:003745">
    <property type="entry name" value="Uncharacterized protein"/>
    <property type="match status" value="1"/>
</dbReference>
<evidence type="ECO:0000256" key="6">
    <source>
        <dbReference type="ARBA" id="ARBA00023186"/>
    </source>
</evidence>
<keyword evidence="2" id="KW-0217">Developmental protein</keyword>